<dbReference type="GO" id="GO:0006633">
    <property type="term" value="P:fatty acid biosynthetic process"/>
    <property type="evidence" value="ECO:0007669"/>
    <property type="project" value="InterPro"/>
</dbReference>
<dbReference type="Pfam" id="PF08545">
    <property type="entry name" value="ACP_syn_III"/>
    <property type="match status" value="1"/>
</dbReference>
<evidence type="ECO:0000313" key="2">
    <source>
        <dbReference type="EMBL" id="VFA99398.1"/>
    </source>
</evidence>
<dbReference type="PANTHER" id="PTHR34069">
    <property type="entry name" value="3-OXOACYL-[ACYL-CARRIER-PROTEIN] SYNTHASE 3"/>
    <property type="match status" value="1"/>
</dbReference>
<dbReference type="GO" id="GO:0044550">
    <property type="term" value="P:secondary metabolite biosynthetic process"/>
    <property type="evidence" value="ECO:0007669"/>
    <property type="project" value="TreeGrafter"/>
</dbReference>
<dbReference type="RefSeq" id="WP_130917627.1">
    <property type="nucleotide sequence ID" value="NZ_LR215973.1"/>
</dbReference>
<dbReference type="SUPFAM" id="SSF53901">
    <property type="entry name" value="Thiolase-like"/>
    <property type="match status" value="1"/>
</dbReference>
<dbReference type="InterPro" id="IPR016039">
    <property type="entry name" value="Thiolase-like"/>
</dbReference>
<dbReference type="InterPro" id="IPR013751">
    <property type="entry name" value="ACP_syn_III_N"/>
</dbReference>
<dbReference type="AlphaFoldDB" id="A0A4U8WC78"/>
<dbReference type="EC" id="2.3.1.180" evidence="2"/>
<keyword evidence="2" id="KW-0808">Transferase</keyword>
<protein>
    <submittedName>
        <fullName evidence="2">PQB biosynthetic 3-oxoacyl-[acyl-carrier-protein] synthase III</fullName>
        <ecNumber evidence="2">2.3.1.180</ecNumber>
    </submittedName>
</protein>
<evidence type="ECO:0000259" key="1">
    <source>
        <dbReference type="Pfam" id="PF08545"/>
    </source>
</evidence>
<organism evidence="2 3">
    <name type="scientific">Nocardia cyriacigeorgica</name>
    <dbReference type="NCBI Taxonomy" id="135487"/>
    <lineage>
        <taxon>Bacteria</taxon>
        <taxon>Bacillati</taxon>
        <taxon>Actinomycetota</taxon>
        <taxon>Actinomycetes</taxon>
        <taxon>Mycobacteriales</taxon>
        <taxon>Nocardiaceae</taxon>
        <taxon>Nocardia</taxon>
    </lineage>
</organism>
<gene>
    <name evidence="2" type="primary">pqsD</name>
    <name evidence="2" type="ORF">NCTC10797_03181</name>
</gene>
<reference evidence="2 3" key="1">
    <citation type="submission" date="2019-02" db="EMBL/GenBank/DDBJ databases">
        <authorList>
            <consortium name="Pathogen Informatics"/>
        </authorList>
    </citation>
    <scope>NUCLEOTIDE SEQUENCE [LARGE SCALE GENOMIC DNA]</scope>
    <source>
        <strain evidence="2 3">3012STDY6756504</strain>
    </source>
</reference>
<dbReference type="Gene3D" id="3.40.47.10">
    <property type="match status" value="2"/>
</dbReference>
<dbReference type="Proteomes" id="UP000290439">
    <property type="component" value="Chromosome"/>
</dbReference>
<feature type="domain" description="Beta-ketoacyl-[acyl-carrier-protein] synthase III N-terminal" evidence="1">
    <location>
        <begin position="114"/>
        <end position="187"/>
    </location>
</feature>
<dbReference type="EMBL" id="LR215973">
    <property type="protein sequence ID" value="VFA99398.1"/>
    <property type="molecule type" value="Genomic_DNA"/>
</dbReference>
<dbReference type="GO" id="GO:0004315">
    <property type="term" value="F:3-oxoacyl-[acyl-carrier-protein] synthase activity"/>
    <property type="evidence" value="ECO:0007669"/>
    <property type="project" value="InterPro"/>
</dbReference>
<sequence length="330" mass="35587">MTVTLGPVALSFPDTSLAVTELPELSELTPARRAHALALGIDRVRCAAGDDESEHAIRAAETALERAGLDASELDALLLVGGRAPKYLLASDATRMQHRLGAHNAFVAGVGDLGCVSISAAFTMAAALLRGDDRCRTVLVVAGARTPTRARYRAPMTVLGDGGGAVLLGKDGRGRYELVDHLVRSDGRYADLFRIDYRNGPDRAWVEECTDETTYSFRLAVESRKRLARMSQEILSRRGLRLDLLDAVLMQNLSAGAFTFWEEALEVRIDRACHRNLADYGHLGSLDMLVNLESAAATLAPGEHALLLNSSPVAAWSASLLRRLPEAVVS</sequence>
<accession>A0A4U8WC78</accession>
<dbReference type="GO" id="GO:0033818">
    <property type="term" value="F:beta-ketoacyl-acyl-carrier-protein synthase III activity"/>
    <property type="evidence" value="ECO:0007669"/>
    <property type="project" value="UniProtKB-EC"/>
</dbReference>
<evidence type="ECO:0000313" key="3">
    <source>
        <dbReference type="Proteomes" id="UP000290439"/>
    </source>
</evidence>
<name>A0A4U8WC78_9NOCA</name>
<keyword evidence="2" id="KW-0012">Acyltransferase</keyword>
<proteinExistence type="predicted"/>
<dbReference type="PANTHER" id="PTHR34069:SF2">
    <property type="entry name" value="BETA-KETOACYL-[ACYL-CARRIER-PROTEIN] SYNTHASE III"/>
    <property type="match status" value="1"/>
</dbReference>